<evidence type="ECO:0000313" key="3">
    <source>
        <dbReference type="WBParaSite" id="ECPE_0000884501-mRNA-1"/>
    </source>
</evidence>
<dbReference type="Pfam" id="PF13207">
    <property type="entry name" value="AAA_17"/>
    <property type="match status" value="1"/>
</dbReference>
<dbReference type="EMBL" id="UZAN01046504">
    <property type="protein sequence ID" value="VDP84241.1"/>
    <property type="molecule type" value="Genomic_DNA"/>
</dbReference>
<dbReference type="Gene3D" id="3.40.50.300">
    <property type="entry name" value="P-loop containing nucleotide triphosphate hydrolases"/>
    <property type="match status" value="1"/>
</dbReference>
<evidence type="ECO:0000313" key="1">
    <source>
        <dbReference type="EMBL" id="VDP84241.1"/>
    </source>
</evidence>
<dbReference type="InterPro" id="IPR027417">
    <property type="entry name" value="P-loop_NTPase"/>
</dbReference>
<dbReference type="Proteomes" id="UP000272942">
    <property type="component" value="Unassembled WGS sequence"/>
</dbReference>
<organism evidence="3">
    <name type="scientific">Echinostoma caproni</name>
    <dbReference type="NCBI Taxonomy" id="27848"/>
    <lineage>
        <taxon>Eukaryota</taxon>
        <taxon>Metazoa</taxon>
        <taxon>Spiralia</taxon>
        <taxon>Lophotrochozoa</taxon>
        <taxon>Platyhelminthes</taxon>
        <taxon>Trematoda</taxon>
        <taxon>Digenea</taxon>
        <taxon>Plagiorchiida</taxon>
        <taxon>Echinostomata</taxon>
        <taxon>Echinostomatoidea</taxon>
        <taxon>Echinostomatidae</taxon>
        <taxon>Echinostoma</taxon>
    </lineage>
</organism>
<dbReference type="OrthoDB" id="417678at2759"/>
<keyword evidence="2" id="KW-1185">Reference proteome</keyword>
<sequence length="156" mass="16867">MGRRPLRLCILGPPNVGKTTLAKELCKNYRLHHVHMKALIFETYKNLMEPIKALEHLQSMRRAERAAAEATAAAKMRELEADSGLVEGDEAANGVGAVEAEAAAPNTAINVPSESVHAGFGGALDGPGQGTYDTSDYDDYKFTQTAGKSQKNIFHR</sequence>
<name>A0A183APD4_9TREM</name>
<proteinExistence type="predicted"/>
<reference evidence="1 2" key="2">
    <citation type="submission" date="2018-11" db="EMBL/GenBank/DDBJ databases">
        <authorList>
            <consortium name="Pathogen Informatics"/>
        </authorList>
    </citation>
    <scope>NUCLEOTIDE SEQUENCE [LARGE SCALE GENOMIC DNA]</scope>
    <source>
        <strain evidence="1 2">Egypt</strain>
    </source>
</reference>
<dbReference type="AlphaFoldDB" id="A0A183APD4"/>
<reference evidence="3" key="1">
    <citation type="submission" date="2016-06" db="UniProtKB">
        <authorList>
            <consortium name="WormBaseParasite"/>
        </authorList>
    </citation>
    <scope>IDENTIFICATION</scope>
</reference>
<protein>
    <submittedName>
        <fullName evidence="3">ATPase_AAA_core domain-containing protein</fullName>
    </submittedName>
</protein>
<evidence type="ECO:0000313" key="2">
    <source>
        <dbReference type="Proteomes" id="UP000272942"/>
    </source>
</evidence>
<dbReference type="WBParaSite" id="ECPE_0000884501-mRNA-1">
    <property type="protein sequence ID" value="ECPE_0000884501-mRNA-1"/>
    <property type="gene ID" value="ECPE_0000884501"/>
</dbReference>
<accession>A0A183APD4</accession>
<gene>
    <name evidence="1" type="ORF">ECPE_LOCUS8819</name>
</gene>
<dbReference type="SUPFAM" id="SSF52540">
    <property type="entry name" value="P-loop containing nucleoside triphosphate hydrolases"/>
    <property type="match status" value="1"/>
</dbReference>